<dbReference type="Gene3D" id="3.40.50.1390">
    <property type="entry name" value="Resolvase, N-terminal catalytic domain"/>
    <property type="match status" value="1"/>
</dbReference>
<dbReference type="GO" id="GO:0015074">
    <property type="term" value="P:DNA integration"/>
    <property type="evidence" value="ECO:0007669"/>
    <property type="project" value="UniProtKB-KW"/>
</dbReference>
<dbReference type="InterPro" id="IPR006118">
    <property type="entry name" value="Recombinase_CS"/>
</dbReference>
<evidence type="ECO:0000313" key="7">
    <source>
        <dbReference type="EMBL" id="AXA68576.1"/>
    </source>
</evidence>
<feature type="domain" description="Resolvase/invertase-type recombinase catalytic" evidence="6">
    <location>
        <begin position="2"/>
        <end position="157"/>
    </location>
</feature>
<evidence type="ECO:0000313" key="8">
    <source>
        <dbReference type="Proteomes" id="UP000250579"/>
    </source>
</evidence>
<proteinExistence type="predicted"/>
<dbReference type="PROSITE" id="PS51736">
    <property type="entry name" value="RECOMBINASES_3"/>
    <property type="match status" value="1"/>
</dbReference>
<dbReference type="PANTHER" id="PTHR30461">
    <property type="entry name" value="DNA-INVERTASE FROM LAMBDOID PROPHAGE"/>
    <property type="match status" value="1"/>
</dbReference>
<gene>
    <name evidence="7" type="ORF">CE139_23140</name>
</gene>
<organism evidence="7 8">
    <name type="scientific">Pseudomonas oryzihabitans</name>
    <dbReference type="NCBI Taxonomy" id="47885"/>
    <lineage>
        <taxon>Bacteria</taxon>
        <taxon>Pseudomonadati</taxon>
        <taxon>Pseudomonadota</taxon>
        <taxon>Gammaproteobacteria</taxon>
        <taxon>Pseudomonadales</taxon>
        <taxon>Pseudomonadaceae</taxon>
        <taxon>Pseudomonas</taxon>
    </lineage>
</organism>
<evidence type="ECO:0000256" key="4">
    <source>
        <dbReference type="PIRSR" id="PIRSR606118-50"/>
    </source>
</evidence>
<name>A0A2Z5AF91_9PSED</name>
<dbReference type="PANTHER" id="PTHR30461:SF25">
    <property type="entry name" value="RESOLVASE-RELATED"/>
    <property type="match status" value="1"/>
</dbReference>
<dbReference type="InterPro" id="IPR006119">
    <property type="entry name" value="Resolv_N"/>
</dbReference>
<dbReference type="PROSITE" id="PS00397">
    <property type="entry name" value="RECOMBINASES_1"/>
    <property type="match status" value="1"/>
</dbReference>
<dbReference type="Proteomes" id="UP000250579">
    <property type="component" value="Chromosome"/>
</dbReference>
<evidence type="ECO:0000256" key="5">
    <source>
        <dbReference type="PROSITE-ProRule" id="PRU10137"/>
    </source>
</evidence>
<dbReference type="InterPro" id="IPR036162">
    <property type="entry name" value="Resolvase-like_N_sf"/>
</dbReference>
<dbReference type="Pfam" id="PF00239">
    <property type="entry name" value="Resolvase"/>
    <property type="match status" value="1"/>
</dbReference>
<dbReference type="EMBL" id="CP022198">
    <property type="protein sequence ID" value="AXA68576.1"/>
    <property type="molecule type" value="Genomic_DNA"/>
</dbReference>
<keyword evidence="3" id="KW-0233">DNA recombination</keyword>
<dbReference type="AlphaFoldDB" id="A0A2Z5AF91"/>
<keyword evidence="2" id="KW-0238">DNA-binding</keyword>
<evidence type="ECO:0000256" key="3">
    <source>
        <dbReference type="ARBA" id="ARBA00023172"/>
    </source>
</evidence>
<protein>
    <recommendedName>
        <fullName evidence="6">Resolvase/invertase-type recombinase catalytic domain-containing protein</fullName>
    </recommendedName>
</protein>
<dbReference type="PROSITE" id="PS00398">
    <property type="entry name" value="RECOMBINASES_2"/>
    <property type="match status" value="1"/>
</dbReference>
<sequence>MIIRAYLRASTKEQDASRAKEQLKAFVSSHNAKITTFYVENESGTLVGRPELQRLISEAQEGEVLLCEAVDRLSRHEHDDWKRLRADIESAGLRIVAADMPMTWAALKPIEGDPMLAWMQIAITNMMLDLMAAFARKDYERRRHVQRQGVEKAKAAGRYRGKAPNKILHQKISDMLAGPYSIRKIAQLLDCSPSTVMNVKSAMAKAGST</sequence>
<feature type="active site" description="O-(5'-phospho-DNA)-serine intermediate" evidence="4 5">
    <location>
        <position position="10"/>
    </location>
</feature>
<dbReference type="SMART" id="SM00857">
    <property type="entry name" value="Resolvase"/>
    <property type="match status" value="1"/>
</dbReference>
<dbReference type="GO" id="GO:0003677">
    <property type="term" value="F:DNA binding"/>
    <property type="evidence" value="ECO:0007669"/>
    <property type="project" value="UniProtKB-KW"/>
</dbReference>
<reference evidence="7 8" key="1">
    <citation type="submission" date="2017-06" db="EMBL/GenBank/DDBJ databases">
        <title>Evolution towards high GC content and high-temperature stress adaptation in endophytic Pseudomonas oryzihabitans impacted its plant-growth promoting traits.</title>
        <authorList>
            <person name="Nascimento F.X."/>
        </authorList>
    </citation>
    <scope>NUCLEOTIDE SEQUENCE [LARGE SCALE GENOMIC DNA]</scope>
    <source>
        <strain evidence="7 8">MS8</strain>
    </source>
</reference>
<dbReference type="SUPFAM" id="SSF53041">
    <property type="entry name" value="Resolvase-like"/>
    <property type="match status" value="1"/>
</dbReference>
<dbReference type="InterPro" id="IPR050639">
    <property type="entry name" value="SSR_resolvase"/>
</dbReference>
<evidence type="ECO:0000256" key="1">
    <source>
        <dbReference type="ARBA" id="ARBA00022908"/>
    </source>
</evidence>
<accession>A0A2Z5AF91</accession>
<keyword evidence="1" id="KW-0229">DNA integration</keyword>
<evidence type="ECO:0000256" key="2">
    <source>
        <dbReference type="ARBA" id="ARBA00023125"/>
    </source>
</evidence>
<dbReference type="RefSeq" id="WP_208692666.1">
    <property type="nucleotide sequence ID" value="NZ_CP022198.1"/>
</dbReference>
<dbReference type="GO" id="GO:0000150">
    <property type="term" value="F:DNA strand exchange activity"/>
    <property type="evidence" value="ECO:0007669"/>
    <property type="project" value="InterPro"/>
</dbReference>
<evidence type="ECO:0000259" key="6">
    <source>
        <dbReference type="PROSITE" id="PS51736"/>
    </source>
</evidence>